<dbReference type="Proteomes" id="UP000294933">
    <property type="component" value="Unassembled WGS sequence"/>
</dbReference>
<evidence type="ECO:0000313" key="1">
    <source>
        <dbReference type="EMBL" id="TDL27775.1"/>
    </source>
</evidence>
<dbReference type="VEuPathDB" id="FungiDB:BD410DRAFT_329248"/>
<reference evidence="1 2" key="1">
    <citation type="submission" date="2018-06" db="EMBL/GenBank/DDBJ databases">
        <title>A transcriptomic atlas of mushroom development highlights an independent origin of complex multicellularity.</title>
        <authorList>
            <consortium name="DOE Joint Genome Institute"/>
            <person name="Krizsan K."/>
            <person name="Almasi E."/>
            <person name="Merenyi Z."/>
            <person name="Sahu N."/>
            <person name="Viragh M."/>
            <person name="Koszo T."/>
            <person name="Mondo S."/>
            <person name="Kiss B."/>
            <person name="Balint B."/>
            <person name="Kues U."/>
            <person name="Barry K."/>
            <person name="Hegedus J.C."/>
            <person name="Henrissat B."/>
            <person name="Johnson J."/>
            <person name="Lipzen A."/>
            <person name="Ohm R."/>
            <person name="Nagy I."/>
            <person name="Pangilinan J."/>
            <person name="Yan J."/>
            <person name="Xiong Y."/>
            <person name="Grigoriev I.V."/>
            <person name="Hibbett D.S."/>
            <person name="Nagy L.G."/>
        </authorList>
    </citation>
    <scope>NUCLEOTIDE SEQUENCE [LARGE SCALE GENOMIC DNA]</scope>
    <source>
        <strain evidence="1 2">SZMC22713</strain>
    </source>
</reference>
<organism evidence="1 2">
    <name type="scientific">Rickenella mellea</name>
    <dbReference type="NCBI Taxonomy" id="50990"/>
    <lineage>
        <taxon>Eukaryota</taxon>
        <taxon>Fungi</taxon>
        <taxon>Dikarya</taxon>
        <taxon>Basidiomycota</taxon>
        <taxon>Agaricomycotina</taxon>
        <taxon>Agaricomycetes</taxon>
        <taxon>Hymenochaetales</taxon>
        <taxon>Rickenellaceae</taxon>
        <taxon>Rickenella</taxon>
    </lineage>
</organism>
<keyword evidence="2" id="KW-1185">Reference proteome</keyword>
<proteinExistence type="predicted"/>
<evidence type="ECO:0000313" key="2">
    <source>
        <dbReference type="Proteomes" id="UP000294933"/>
    </source>
</evidence>
<gene>
    <name evidence="1" type="ORF">BD410DRAFT_329248</name>
</gene>
<dbReference type="EMBL" id="ML170158">
    <property type="protein sequence ID" value="TDL27775.1"/>
    <property type="molecule type" value="Genomic_DNA"/>
</dbReference>
<dbReference type="AlphaFoldDB" id="A0A4Y7QK34"/>
<name>A0A4Y7QK34_9AGAM</name>
<protein>
    <submittedName>
        <fullName evidence="1">Uncharacterized protein</fullName>
    </submittedName>
</protein>
<accession>A0A4Y7QK34</accession>
<sequence>MYTSTTTMKNDEGLHIAAVLDYVLAHYPVILAILTAQLVASTSSFRVSGCY</sequence>